<dbReference type="OrthoDB" id="136515at2157"/>
<organism evidence="1">
    <name type="scientific">Methanosarcina barkeri (strain Fusaro / DSM 804)</name>
    <dbReference type="NCBI Taxonomy" id="269797"/>
    <lineage>
        <taxon>Archaea</taxon>
        <taxon>Methanobacteriati</taxon>
        <taxon>Methanobacteriota</taxon>
        <taxon>Stenosarchaea group</taxon>
        <taxon>Methanomicrobia</taxon>
        <taxon>Methanosarcinales</taxon>
        <taxon>Methanosarcinaceae</taxon>
        <taxon>Methanosarcina</taxon>
    </lineage>
</organism>
<gene>
    <name evidence="1" type="ordered locus">Mbar_A2359</name>
</gene>
<dbReference type="KEGG" id="mba:Mbar_A2359"/>
<dbReference type="HOGENOM" id="CLU_942029_0_0_2"/>
<sequence length="287" mass="33578">MKTLSRLIINETYPNSDGYKGWFEEYPMKFGKKAEENFNFDFNNEKDIIALIFLATIWNMPNYRWENSVGFVAVLYKESLLDIEKWNSQSFIESLDKNELACKMNNLGSEFLGDRGKLYIKGGKDGVFQRLHIVAREYDFLKETLQIDEILNGNVPELDHNIFPKFDNPKLMVEVKGKNNKVIRKPVLRVKVPLILRELKCCSKIEISGEYCCVPDTKVKQMMKIIGYNPSMDYDTSSVIHNSKIIYKYFGLHYDLPLFDFSYKCSKEKSKECDNRNCVIFNYCSKL</sequence>
<protein>
    <submittedName>
        <fullName evidence="1">Uncharacterized protein</fullName>
    </submittedName>
</protein>
<dbReference type="EMBL" id="CP000099">
    <property type="protein sequence ID" value="AAZ71280.1"/>
    <property type="molecule type" value="Genomic_DNA"/>
</dbReference>
<reference evidence="1" key="1">
    <citation type="submission" date="2006-06" db="EMBL/GenBank/DDBJ databases">
        <title>Complete sequence of chromosome 1 of Methanosarcina barkeri str. fusaro.</title>
        <authorList>
            <person name="Copeland A."/>
            <person name="Lucas S."/>
            <person name="Lapidus A."/>
            <person name="Barry K."/>
            <person name="Detter J.C."/>
            <person name="Glavina T."/>
            <person name="Hammon N."/>
            <person name="Israni S."/>
            <person name="Pitluck S."/>
            <person name="Goodwin L.A."/>
            <person name="Saunders E.H."/>
            <person name="Schmutz J."/>
            <person name="Larimer F."/>
            <person name="Land M."/>
            <person name="Anderson I."/>
            <person name="Richardson P."/>
        </authorList>
    </citation>
    <scope>NUCLEOTIDE SEQUENCE</scope>
    <source>
        <strain evidence="1">Fusaro</strain>
    </source>
</reference>
<evidence type="ECO:0000313" key="1">
    <source>
        <dbReference type="EMBL" id="AAZ71280.1"/>
    </source>
</evidence>
<dbReference type="AlphaFoldDB" id="Q46A12"/>
<accession>Q46A12</accession>
<dbReference type="PaxDb" id="269797-Mbar_A2359"/>
<name>Q46A12_METBF</name>
<proteinExistence type="predicted"/>